<evidence type="ECO:0000256" key="1">
    <source>
        <dbReference type="SAM" id="SignalP"/>
    </source>
</evidence>
<protein>
    <submittedName>
        <fullName evidence="2">Uncharacterized protein</fullName>
    </submittedName>
</protein>
<dbReference type="EMBL" id="JAMD01000003">
    <property type="protein sequence ID" value="KEJ96723.1"/>
    <property type="molecule type" value="Genomic_DNA"/>
</dbReference>
<name>A0A073J294_9RHOB</name>
<comment type="caution">
    <text evidence="2">The sequence shown here is derived from an EMBL/GenBank/DDBJ whole genome shotgun (WGS) entry which is preliminary data.</text>
</comment>
<proteinExistence type="predicted"/>
<feature type="signal peptide" evidence="1">
    <location>
        <begin position="1"/>
        <end position="20"/>
    </location>
</feature>
<feature type="chain" id="PRO_5041037299" evidence="1">
    <location>
        <begin position="21"/>
        <end position="167"/>
    </location>
</feature>
<keyword evidence="3" id="KW-1185">Reference proteome</keyword>
<dbReference type="OrthoDB" id="9893041at2"/>
<gene>
    <name evidence="2" type="ORF">SUH3_15315</name>
</gene>
<organism evidence="2 3">
    <name type="scientific">Pseudosulfitobacter pseudonitzschiae</name>
    <dbReference type="NCBI Taxonomy" id="1402135"/>
    <lineage>
        <taxon>Bacteria</taxon>
        <taxon>Pseudomonadati</taxon>
        <taxon>Pseudomonadota</taxon>
        <taxon>Alphaproteobacteria</taxon>
        <taxon>Rhodobacterales</taxon>
        <taxon>Roseobacteraceae</taxon>
        <taxon>Pseudosulfitobacter</taxon>
    </lineage>
</organism>
<dbReference type="AlphaFoldDB" id="A0A073J294"/>
<sequence>MRLICMALATAVMIPADAGAQGGLAPPPPLVGQAEQLFLTHCLPNADDPSRALDGLLGSGAFETHQTAADGTTTLHGANDQLVAQVVQGGAGHDRCAVRAGNIPGAKLKTGQSAARLATGLNLSLGREAPSLHYPAGAQIMHMGAHSIRVGQPAGTADVVEISLTKS</sequence>
<dbReference type="RefSeq" id="WP_037924318.1">
    <property type="nucleotide sequence ID" value="NZ_CP054599.1"/>
</dbReference>
<keyword evidence="1" id="KW-0732">Signal</keyword>
<reference evidence="2 3" key="1">
    <citation type="submission" date="2014-01" db="EMBL/GenBank/DDBJ databases">
        <title>Sulfitobacter sp. H3 (MCCC 1A00686) Genome Sequencing.</title>
        <authorList>
            <person name="Lai Q."/>
            <person name="Hong Z."/>
        </authorList>
    </citation>
    <scope>NUCLEOTIDE SEQUENCE [LARGE SCALE GENOMIC DNA]</scope>
    <source>
        <strain evidence="2 3">H3</strain>
    </source>
</reference>
<evidence type="ECO:0000313" key="2">
    <source>
        <dbReference type="EMBL" id="KEJ96723.1"/>
    </source>
</evidence>
<accession>A0A073J294</accession>
<dbReference type="Proteomes" id="UP000027746">
    <property type="component" value="Unassembled WGS sequence"/>
</dbReference>
<dbReference type="GeneID" id="68868958"/>
<evidence type="ECO:0000313" key="3">
    <source>
        <dbReference type="Proteomes" id="UP000027746"/>
    </source>
</evidence>